<dbReference type="PANTHER" id="PTHR48228:SF5">
    <property type="entry name" value="ALPHA-METHYLACYL-COA RACEMASE"/>
    <property type="match status" value="1"/>
</dbReference>
<dbReference type="Pfam" id="PF02515">
    <property type="entry name" value="CoA_transf_3"/>
    <property type="match status" value="1"/>
</dbReference>
<gene>
    <name evidence="1" type="ORF">LCGC14_3029000</name>
</gene>
<dbReference type="InterPro" id="IPR023606">
    <property type="entry name" value="CoA-Trfase_III_dom_1_sf"/>
</dbReference>
<sequence>MASVLEGIRVLDLTLWQQGPYASAMLADLGADVIKIEAPDSPDPGRGFLFRSRVGLSPYFETHNRGKRSLALNLKHPRGKEIFLHLVEGADVFLHNLRGGAVERLGLGYQVVSQVNPRIIYAHAPAWGKDVSSYLSGNLHRFWRTRNFSRAA</sequence>
<dbReference type="EMBL" id="LAZR01063198">
    <property type="protein sequence ID" value="KKK59975.1"/>
    <property type="molecule type" value="Genomic_DNA"/>
</dbReference>
<dbReference type="GO" id="GO:0003824">
    <property type="term" value="F:catalytic activity"/>
    <property type="evidence" value="ECO:0007669"/>
    <property type="project" value="InterPro"/>
</dbReference>
<evidence type="ECO:0008006" key="2">
    <source>
        <dbReference type="Google" id="ProtNLM"/>
    </source>
</evidence>
<reference evidence="1" key="1">
    <citation type="journal article" date="2015" name="Nature">
        <title>Complex archaea that bridge the gap between prokaryotes and eukaryotes.</title>
        <authorList>
            <person name="Spang A."/>
            <person name="Saw J.H."/>
            <person name="Jorgensen S.L."/>
            <person name="Zaremba-Niedzwiedzka K."/>
            <person name="Martijn J."/>
            <person name="Lind A.E."/>
            <person name="van Eijk R."/>
            <person name="Schleper C."/>
            <person name="Guy L."/>
            <person name="Ettema T.J."/>
        </authorList>
    </citation>
    <scope>NUCLEOTIDE SEQUENCE</scope>
</reference>
<evidence type="ECO:0000313" key="1">
    <source>
        <dbReference type="EMBL" id="KKK59975.1"/>
    </source>
</evidence>
<protein>
    <recommendedName>
        <fullName evidence="2">CoA transferase</fullName>
    </recommendedName>
</protein>
<dbReference type="Gene3D" id="3.40.50.10540">
    <property type="entry name" value="Crotonobetainyl-coa:carnitine coa-transferase, domain 1"/>
    <property type="match status" value="1"/>
</dbReference>
<dbReference type="InterPro" id="IPR050509">
    <property type="entry name" value="CoA-transferase_III"/>
</dbReference>
<dbReference type="SUPFAM" id="SSF89796">
    <property type="entry name" value="CoA-transferase family III (CaiB/BaiF)"/>
    <property type="match status" value="1"/>
</dbReference>
<name>A0A0F8XG75_9ZZZZ</name>
<dbReference type="InterPro" id="IPR003673">
    <property type="entry name" value="CoA-Trfase_fam_III"/>
</dbReference>
<comment type="caution">
    <text evidence="1">The sequence shown here is derived from an EMBL/GenBank/DDBJ whole genome shotgun (WGS) entry which is preliminary data.</text>
</comment>
<proteinExistence type="predicted"/>
<accession>A0A0F8XG75</accession>
<organism evidence="1">
    <name type="scientific">marine sediment metagenome</name>
    <dbReference type="NCBI Taxonomy" id="412755"/>
    <lineage>
        <taxon>unclassified sequences</taxon>
        <taxon>metagenomes</taxon>
        <taxon>ecological metagenomes</taxon>
    </lineage>
</organism>
<dbReference type="AlphaFoldDB" id="A0A0F8XG75"/>
<dbReference type="PANTHER" id="PTHR48228">
    <property type="entry name" value="SUCCINYL-COA--D-CITRAMALATE COA-TRANSFERASE"/>
    <property type="match status" value="1"/>
</dbReference>